<dbReference type="RefSeq" id="WP_100712637.1">
    <property type="nucleotide sequence ID" value="NZ_NPDY01000002.1"/>
</dbReference>
<gene>
    <name evidence="1" type="ORF">CH360_03570</name>
    <name evidence="2" type="ORF">CH373_06710</name>
</gene>
<comment type="caution">
    <text evidence="2">The sequence shown here is derived from an EMBL/GenBank/DDBJ whole genome shotgun (WGS) entry which is preliminary data.</text>
</comment>
<proteinExistence type="predicted"/>
<dbReference type="Proteomes" id="UP000231990">
    <property type="component" value="Unassembled WGS sequence"/>
</dbReference>
<sequence>MLTFVNWKDFSQFGKIFLTCFLILNCSPKTSQTDFMGQVPFPGLGPNLTLPEDGEYFSEIRPLENGYFVRQIFLFAKRRRPEFLISQLVVTSTKNWEETRFEGKLIEDPEGKGYRFVPRLCRIYTTKEAGGRWALARAFECDHLEFLIWNAGPNQVRLFPGPEGEEDGLLLQRSPSSSPNRIAAIIVRAESGFLDIWGMRLSRVRKNATLVLEKADGRKTLLKSLKTVETTGEILGGGLPLKVGDLILYTNPGEANPLVYE</sequence>
<protein>
    <submittedName>
        <fullName evidence="2">Uncharacterized protein</fullName>
    </submittedName>
</protein>
<dbReference type="AlphaFoldDB" id="A0A2M9ZPB6"/>
<organism evidence="2 4">
    <name type="scientific">Leptospira perolatii</name>
    <dbReference type="NCBI Taxonomy" id="2023191"/>
    <lineage>
        <taxon>Bacteria</taxon>
        <taxon>Pseudomonadati</taxon>
        <taxon>Spirochaetota</taxon>
        <taxon>Spirochaetia</taxon>
        <taxon>Leptospirales</taxon>
        <taxon>Leptospiraceae</taxon>
        <taxon>Leptospira</taxon>
    </lineage>
</organism>
<evidence type="ECO:0000313" key="4">
    <source>
        <dbReference type="Proteomes" id="UP000231990"/>
    </source>
</evidence>
<accession>A0A2M9ZPB6</accession>
<evidence type="ECO:0000313" key="1">
    <source>
        <dbReference type="EMBL" id="PJZ70630.1"/>
    </source>
</evidence>
<dbReference type="OrthoDB" id="338062at2"/>
<dbReference type="EMBL" id="NPDZ01000003">
    <property type="protein sequence ID" value="PJZ73841.1"/>
    <property type="molecule type" value="Genomic_DNA"/>
</dbReference>
<dbReference type="EMBL" id="NPDY01000002">
    <property type="protein sequence ID" value="PJZ70630.1"/>
    <property type="molecule type" value="Genomic_DNA"/>
</dbReference>
<keyword evidence="3" id="KW-1185">Reference proteome</keyword>
<dbReference type="Proteomes" id="UP000231962">
    <property type="component" value="Unassembled WGS sequence"/>
</dbReference>
<reference evidence="3 4" key="1">
    <citation type="submission" date="2017-07" db="EMBL/GenBank/DDBJ databases">
        <title>Leptospira spp. isolated from tropical soils.</title>
        <authorList>
            <person name="Thibeaux R."/>
            <person name="Iraola G."/>
            <person name="Ferres I."/>
            <person name="Bierque E."/>
            <person name="Girault D."/>
            <person name="Soupe-Gilbert M.-E."/>
            <person name="Picardeau M."/>
            <person name="Goarant C."/>
        </authorList>
    </citation>
    <scope>NUCLEOTIDE SEQUENCE [LARGE SCALE GENOMIC DNA]</scope>
    <source>
        <strain evidence="2 4">FH1-B-B1</strain>
        <strain evidence="1 3">FH1-B-C1</strain>
    </source>
</reference>
<evidence type="ECO:0000313" key="3">
    <source>
        <dbReference type="Proteomes" id="UP000231962"/>
    </source>
</evidence>
<evidence type="ECO:0000313" key="2">
    <source>
        <dbReference type="EMBL" id="PJZ73841.1"/>
    </source>
</evidence>
<name>A0A2M9ZPB6_9LEPT</name>